<sequence>MADEEDDIVTIEEGAIERIYEAVAERRPHAEILQMIYDAFGVEWALRPPLLAEKVARLVHPEAFAHG</sequence>
<reference evidence="2" key="1">
    <citation type="journal article" date="2019" name="Int. J. Syst. Evol. Microbiol.">
        <title>The Global Catalogue of Microorganisms (GCM) 10K type strain sequencing project: providing services to taxonomists for standard genome sequencing and annotation.</title>
        <authorList>
            <consortium name="The Broad Institute Genomics Platform"/>
            <consortium name="The Broad Institute Genome Sequencing Center for Infectious Disease"/>
            <person name="Wu L."/>
            <person name="Ma J."/>
        </authorList>
    </citation>
    <scope>NUCLEOTIDE SEQUENCE [LARGE SCALE GENOMIC DNA]</scope>
    <source>
        <strain evidence="2">KCTC 52231</strain>
    </source>
</reference>
<comment type="caution">
    <text evidence="1">The sequence shown here is derived from an EMBL/GenBank/DDBJ whole genome shotgun (WGS) entry which is preliminary data.</text>
</comment>
<gene>
    <name evidence="1" type="ORF">ACFOHV_07395</name>
</gene>
<evidence type="ECO:0000313" key="1">
    <source>
        <dbReference type="EMBL" id="MFC3163102.1"/>
    </source>
</evidence>
<proteinExistence type="predicted"/>
<dbReference type="RefSeq" id="WP_378143364.1">
    <property type="nucleotide sequence ID" value="NZ_JBHRTG010000007.1"/>
</dbReference>
<accession>A0ABV7I408</accession>
<keyword evidence="2" id="KW-1185">Reference proteome</keyword>
<organism evidence="1 2">
    <name type="scientific">Ciceribacter thiooxidans</name>
    <dbReference type="NCBI Taxonomy" id="1969821"/>
    <lineage>
        <taxon>Bacteria</taxon>
        <taxon>Pseudomonadati</taxon>
        <taxon>Pseudomonadota</taxon>
        <taxon>Alphaproteobacteria</taxon>
        <taxon>Hyphomicrobiales</taxon>
        <taxon>Rhizobiaceae</taxon>
        <taxon>Ciceribacter</taxon>
    </lineage>
</organism>
<evidence type="ECO:0000313" key="2">
    <source>
        <dbReference type="Proteomes" id="UP001595647"/>
    </source>
</evidence>
<name>A0ABV7I408_9HYPH</name>
<dbReference type="Proteomes" id="UP001595647">
    <property type="component" value="Unassembled WGS sequence"/>
</dbReference>
<protein>
    <submittedName>
        <fullName evidence="1">Uncharacterized protein</fullName>
    </submittedName>
</protein>
<dbReference type="EMBL" id="JBHRTG010000007">
    <property type="protein sequence ID" value="MFC3163102.1"/>
    <property type="molecule type" value="Genomic_DNA"/>
</dbReference>